<evidence type="ECO:0000256" key="1">
    <source>
        <dbReference type="SAM" id="MobiDB-lite"/>
    </source>
</evidence>
<organism evidence="2 3">
    <name type="scientific">Phytophthora oleae</name>
    <dbReference type="NCBI Taxonomy" id="2107226"/>
    <lineage>
        <taxon>Eukaryota</taxon>
        <taxon>Sar</taxon>
        <taxon>Stramenopiles</taxon>
        <taxon>Oomycota</taxon>
        <taxon>Peronosporomycetes</taxon>
        <taxon>Peronosporales</taxon>
        <taxon>Peronosporaceae</taxon>
        <taxon>Phytophthora</taxon>
    </lineage>
</organism>
<evidence type="ECO:0000313" key="3">
    <source>
        <dbReference type="Proteomes" id="UP001632037"/>
    </source>
</evidence>
<sequence>MPTSDSDVETVLGEDSPLSPCIWTALEREERDVVKETEQSEAPAPQQDSREAPVAPPPLRGLLLSPASQLNVLSQISELADAQSRQDAPRQSLGPRTQVHVWAPSSEKTKRKENTRPSNSRPKAKKQKTTRQKQPPTSQTKRLAEDMVDWETCSEGDLFNSDEDQWVYEDISDSDFDA</sequence>
<feature type="region of interest" description="Disordered" evidence="1">
    <location>
        <begin position="79"/>
        <end position="147"/>
    </location>
</feature>
<feature type="compositionally biased region" description="Low complexity" evidence="1">
    <location>
        <begin position="132"/>
        <end position="141"/>
    </location>
</feature>
<proteinExistence type="predicted"/>
<dbReference type="AlphaFoldDB" id="A0ABD3ET30"/>
<feature type="compositionally biased region" description="Basic residues" evidence="1">
    <location>
        <begin position="122"/>
        <end position="131"/>
    </location>
</feature>
<reference evidence="2 3" key="1">
    <citation type="submission" date="2024-09" db="EMBL/GenBank/DDBJ databases">
        <title>Genome sequencing and assembly of Phytophthora oleae, isolate VK10A, causative agent of rot of olive drupes.</title>
        <authorList>
            <person name="Conti Taguali S."/>
            <person name="Riolo M."/>
            <person name="La Spada F."/>
            <person name="Cacciola S.O."/>
            <person name="Dionisio G."/>
        </authorList>
    </citation>
    <scope>NUCLEOTIDE SEQUENCE [LARGE SCALE GENOMIC DNA]</scope>
    <source>
        <strain evidence="2 3">VK10A</strain>
    </source>
</reference>
<feature type="region of interest" description="Disordered" evidence="1">
    <location>
        <begin position="1"/>
        <end position="63"/>
    </location>
</feature>
<feature type="compositionally biased region" description="Basic and acidic residues" evidence="1">
    <location>
        <begin position="26"/>
        <end position="38"/>
    </location>
</feature>
<dbReference type="EMBL" id="JBIMZQ010000082">
    <property type="protein sequence ID" value="KAL3656411.1"/>
    <property type="molecule type" value="Genomic_DNA"/>
</dbReference>
<gene>
    <name evidence="2" type="ORF">V7S43_018714</name>
</gene>
<protein>
    <submittedName>
        <fullName evidence="2">Uncharacterized protein</fullName>
    </submittedName>
</protein>
<keyword evidence="3" id="KW-1185">Reference proteome</keyword>
<comment type="caution">
    <text evidence="2">The sequence shown here is derived from an EMBL/GenBank/DDBJ whole genome shotgun (WGS) entry which is preliminary data.</text>
</comment>
<evidence type="ECO:0000313" key="2">
    <source>
        <dbReference type="EMBL" id="KAL3656411.1"/>
    </source>
</evidence>
<name>A0ABD3ET30_9STRA</name>
<dbReference type="Proteomes" id="UP001632037">
    <property type="component" value="Unassembled WGS sequence"/>
</dbReference>
<accession>A0ABD3ET30</accession>